<dbReference type="PANTHER" id="PTHR24115">
    <property type="entry name" value="KINESIN-RELATED"/>
    <property type="match status" value="1"/>
</dbReference>
<dbReference type="GO" id="GO:0005524">
    <property type="term" value="F:ATP binding"/>
    <property type="evidence" value="ECO:0007669"/>
    <property type="project" value="UniProtKB-UniRule"/>
</dbReference>
<feature type="binding site" evidence="3">
    <location>
        <begin position="99"/>
        <end position="106"/>
    </location>
    <ligand>
        <name>ATP</name>
        <dbReference type="ChEBI" id="CHEBI:30616"/>
    </ligand>
</feature>
<protein>
    <recommendedName>
        <fullName evidence="4">Kinesin-like protein</fullName>
    </recommendedName>
</protein>
<sequence>MSEFKVWTRWRPTEGIEAPTSEIHCQSQEDESQSRSRISITSPLHAKSLLQREQWWTSGFSFDGIFQPDDSNHDVFERVVSPAIPDVLRGKSCNFFAYGHSGSGKTHTIIGYDFEHKNELGLCLASAHHLAKELSVINAQGTVFEFGIGLRIYELRKNKAIDLLNDGQECFIREGPDGRIHARGETELLENGKVRVRPIATRPCWDFGQLQDELQKGLIRRRTATSSMHDQSSRTHAIMELEVITKDLLEARIQVNERQSELVPVGKIATDIYIEEQTRAILVTADGKYVSNPDYKIDQERIDAAETKKAEFESAVQNAEECETEIFTATARVHPCLGGKLVFVDLAGAEFLSTSNTNAIKQTPLEKQQGKEINTDLLALKEVIRARSLGQSRIPYRSSPLTMLLREHFEATSDTRSAMILTVSPSGDQFGATMNTLKYGDLVGLANARSSLAPSVGQKKGQRISKKNQRPPHEILI</sequence>
<dbReference type="PROSITE" id="PS00411">
    <property type="entry name" value="KINESIN_MOTOR_1"/>
    <property type="match status" value="1"/>
</dbReference>
<dbReference type="PRINTS" id="PR00380">
    <property type="entry name" value="KINESINHEAVY"/>
</dbReference>
<evidence type="ECO:0000256" key="1">
    <source>
        <dbReference type="ARBA" id="ARBA00022741"/>
    </source>
</evidence>
<dbReference type="SUPFAM" id="SSF52540">
    <property type="entry name" value="P-loop containing nucleoside triphosphate hydrolases"/>
    <property type="match status" value="1"/>
</dbReference>
<dbReference type="OrthoDB" id="3176171at2759"/>
<evidence type="ECO:0000256" key="3">
    <source>
        <dbReference type="PROSITE-ProRule" id="PRU00283"/>
    </source>
</evidence>
<keyword evidence="8" id="KW-1185">Reference proteome</keyword>
<dbReference type="SMART" id="SM00129">
    <property type="entry name" value="KISc"/>
    <property type="match status" value="1"/>
</dbReference>
<dbReference type="InterPro" id="IPR027640">
    <property type="entry name" value="Kinesin-like_fam"/>
</dbReference>
<dbReference type="InterPro" id="IPR019821">
    <property type="entry name" value="Kinesin_motor_CS"/>
</dbReference>
<evidence type="ECO:0000259" key="6">
    <source>
        <dbReference type="PROSITE" id="PS50067"/>
    </source>
</evidence>
<dbReference type="EMBL" id="JAPZBU010000008">
    <property type="protein sequence ID" value="KAJ5392502.1"/>
    <property type="molecule type" value="Genomic_DNA"/>
</dbReference>
<dbReference type="GO" id="GO:0008017">
    <property type="term" value="F:microtubule binding"/>
    <property type="evidence" value="ECO:0007669"/>
    <property type="project" value="InterPro"/>
</dbReference>
<comment type="similarity">
    <text evidence="3 4">Belongs to the TRAFAC class myosin-kinesin ATPase superfamily. Kinesin family.</text>
</comment>
<gene>
    <name evidence="7" type="ORF">N7509_007992</name>
</gene>
<dbReference type="InterPro" id="IPR001752">
    <property type="entry name" value="Kinesin_motor_dom"/>
</dbReference>
<reference evidence="7" key="1">
    <citation type="submission" date="2022-12" db="EMBL/GenBank/DDBJ databases">
        <authorList>
            <person name="Petersen C."/>
        </authorList>
    </citation>
    <scope>NUCLEOTIDE SEQUENCE</scope>
    <source>
        <strain evidence="7">IBT 29677</strain>
    </source>
</reference>
<dbReference type="GeneID" id="81371609"/>
<dbReference type="PANTHER" id="PTHR24115:SF799">
    <property type="entry name" value="KINESIN-LIKE PROTEIN"/>
    <property type="match status" value="1"/>
</dbReference>
<feature type="compositionally biased region" description="Basic residues" evidence="5">
    <location>
        <begin position="460"/>
        <end position="470"/>
    </location>
</feature>
<keyword evidence="4" id="KW-0493">Microtubule</keyword>
<evidence type="ECO:0000313" key="8">
    <source>
        <dbReference type="Proteomes" id="UP001147747"/>
    </source>
</evidence>
<evidence type="ECO:0000256" key="4">
    <source>
        <dbReference type="RuleBase" id="RU000394"/>
    </source>
</evidence>
<feature type="region of interest" description="Disordered" evidence="5">
    <location>
        <begin position="453"/>
        <end position="477"/>
    </location>
</feature>
<proteinExistence type="inferred from homology"/>
<dbReference type="Gene3D" id="3.40.850.10">
    <property type="entry name" value="Kinesin motor domain"/>
    <property type="match status" value="1"/>
</dbReference>
<reference evidence="7" key="2">
    <citation type="journal article" date="2023" name="IMA Fungus">
        <title>Comparative genomic study of the Penicillium genus elucidates a diverse pangenome and 15 lateral gene transfer events.</title>
        <authorList>
            <person name="Petersen C."/>
            <person name="Sorensen T."/>
            <person name="Nielsen M.R."/>
            <person name="Sondergaard T.E."/>
            <person name="Sorensen J.L."/>
            <person name="Fitzpatrick D.A."/>
            <person name="Frisvad J.C."/>
            <person name="Nielsen K.L."/>
        </authorList>
    </citation>
    <scope>NUCLEOTIDE SEQUENCE</scope>
    <source>
        <strain evidence="7">IBT 29677</strain>
    </source>
</reference>
<organism evidence="7 8">
    <name type="scientific">Penicillium cosmopolitanum</name>
    <dbReference type="NCBI Taxonomy" id="1131564"/>
    <lineage>
        <taxon>Eukaryota</taxon>
        <taxon>Fungi</taxon>
        <taxon>Dikarya</taxon>
        <taxon>Ascomycota</taxon>
        <taxon>Pezizomycotina</taxon>
        <taxon>Eurotiomycetes</taxon>
        <taxon>Eurotiomycetidae</taxon>
        <taxon>Eurotiales</taxon>
        <taxon>Aspergillaceae</taxon>
        <taxon>Penicillium</taxon>
    </lineage>
</organism>
<dbReference type="InterPro" id="IPR027417">
    <property type="entry name" value="P-loop_NTPase"/>
</dbReference>
<dbReference type="GO" id="GO:0005874">
    <property type="term" value="C:microtubule"/>
    <property type="evidence" value="ECO:0007669"/>
    <property type="project" value="UniProtKB-KW"/>
</dbReference>
<dbReference type="GO" id="GO:0003777">
    <property type="term" value="F:microtubule motor activity"/>
    <property type="evidence" value="ECO:0007669"/>
    <property type="project" value="InterPro"/>
</dbReference>
<dbReference type="Proteomes" id="UP001147747">
    <property type="component" value="Unassembled WGS sequence"/>
</dbReference>
<evidence type="ECO:0000313" key="7">
    <source>
        <dbReference type="EMBL" id="KAJ5392502.1"/>
    </source>
</evidence>
<dbReference type="GO" id="GO:0016887">
    <property type="term" value="F:ATP hydrolysis activity"/>
    <property type="evidence" value="ECO:0007669"/>
    <property type="project" value="TreeGrafter"/>
</dbReference>
<dbReference type="GO" id="GO:0007018">
    <property type="term" value="P:microtubule-based movement"/>
    <property type="evidence" value="ECO:0007669"/>
    <property type="project" value="InterPro"/>
</dbReference>
<keyword evidence="1 3" id="KW-0547">Nucleotide-binding</keyword>
<comment type="caution">
    <text evidence="7">The sequence shown here is derived from an EMBL/GenBank/DDBJ whole genome shotgun (WGS) entry which is preliminary data.</text>
</comment>
<keyword evidence="2 3" id="KW-0067">ATP-binding</keyword>
<dbReference type="GO" id="GO:0005871">
    <property type="term" value="C:kinesin complex"/>
    <property type="evidence" value="ECO:0007669"/>
    <property type="project" value="TreeGrafter"/>
</dbReference>
<dbReference type="InterPro" id="IPR036961">
    <property type="entry name" value="Kinesin_motor_dom_sf"/>
</dbReference>
<evidence type="ECO:0000256" key="2">
    <source>
        <dbReference type="ARBA" id="ARBA00022840"/>
    </source>
</evidence>
<dbReference type="PROSITE" id="PS50067">
    <property type="entry name" value="KINESIN_MOTOR_2"/>
    <property type="match status" value="1"/>
</dbReference>
<dbReference type="Pfam" id="PF00225">
    <property type="entry name" value="Kinesin"/>
    <property type="match status" value="2"/>
</dbReference>
<name>A0A9W9VZU9_9EURO</name>
<evidence type="ECO:0000256" key="5">
    <source>
        <dbReference type="SAM" id="MobiDB-lite"/>
    </source>
</evidence>
<dbReference type="AlphaFoldDB" id="A0A9W9VZU9"/>
<dbReference type="RefSeq" id="XP_056488180.1">
    <property type="nucleotide sequence ID" value="XM_056632629.1"/>
</dbReference>
<keyword evidence="3 4" id="KW-0505">Motor protein</keyword>
<accession>A0A9W9VZU9</accession>
<feature type="domain" description="Kinesin motor" evidence="6">
    <location>
        <begin position="1"/>
        <end position="446"/>
    </location>
</feature>